<evidence type="ECO:0000256" key="1">
    <source>
        <dbReference type="SAM" id="MobiDB-lite"/>
    </source>
</evidence>
<sequence>MEPYNDGVADHSKAAPGEDTHVRRQGDDVQVDDNGIVEPYIVRRFAPYCRSSCVDQDVGEARTRFARPANPVRSCPKRIPLDSIDETNNPIEDRKANHQNHFHSAFIPTWLDVQPKDPNVVRTSITATDADEATIDVAIEAAAGEDEDSQRVEQTNSHEQLKREQDQVRYRILLDAIRGQFQGTGSPNTPFNPMFRDTGTVEELTASQFRTVYDYIVSNNILRDLVKYLKVPHRETTLMRTEDHEAAAQIIHSLRLTLSAAMKPRILSIIWLFFSAVAAHYVLHHRVTLHDEEDVEYTHLMQANMPETLDPSSYIEILQWWRENYSDALMIHNTRGYLRTHEVDRMLQEQQGQQYTMTAHTTQPPQPIRQITTQAPAHTGPATSVSGSSAPFGSAESATSAQLPVVIPQFVRPQQTPTTRTDGRSEARQEHRGQRRTRPTSPDQRSEEVCPAKESYEDTQRRTPRQRQQDSTTRTQHRRPAPPTEEDRPGPSRRRSPTPMPAPEDVWQTPNTYQWEESPAAQIYPPLPQPPKGVACVFCNHLDHFSGDCPKHISLTDRVEILKDHMLCCNCLRQHRGECVRRDPCSRCNREGHHRVVCIDNPTVAIDVRGTKDHIYEQMADYTYRPDQALRRPSGREDHTGHQLQLDTRSHLLPATSVGRRLGHRYNAVSRSLRHPSAVTHAPRQHRPSSRNFCRSPPRAPSPARREASSKDEDKISSGGGSWKLRRQNLELQSKWTAENEHERQECVMPMAMAMRRVDPVWLRFDGRDGVMDMVKEYGRSSGHG</sequence>
<feature type="region of interest" description="Disordered" evidence="1">
    <location>
        <begin position="143"/>
        <end position="164"/>
    </location>
</feature>
<feature type="compositionally biased region" description="Polar residues" evidence="1">
    <location>
        <begin position="381"/>
        <end position="402"/>
    </location>
</feature>
<dbReference type="OrthoDB" id="5910114at2759"/>
<feature type="region of interest" description="Disordered" evidence="1">
    <location>
        <begin position="375"/>
        <end position="507"/>
    </location>
</feature>
<evidence type="ECO:0000313" key="4">
    <source>
        <dbReference type="WBParaSite" id="HPBE_0001894201-mRNA-1"/>
    </source>
</evidence>
<name>A0A183GAB2_HELPZ</name>
<keyword evidence="3" id="KW-1185">Reference proteome</keyword>
<dbReference type="EMBL" id="UZAH01031026">
    <property type="protein sequence ID" value="VDP13469.1"/>
    <property type="molecule type" value="Genomic_DNA"/>
</dbReference>
<dbReference type="WBParaSite" id="HPBE_0001894201-mRNA-1">
    <property type="protein sequence ID" value="HPBE_0001894201-mRNA-1"/>
    <property type="gene ID" value="HPBE_0001894201"/>
</dbReference>
<organism evidence="3 4">
    <name type="scientific">Heligmosomoides polygyrus</name>
    <name type="common">Parasitic roundworm</name>
    <dbReference type="NCBI Taxonomy" id="6339"/>
    <lineage>
        <taxon>Eukaryota</taxon>
        <taxon>Metazoa</taxon>
        <taxon>Ecdysozoa</taxon>
        <taxon>Nematoda</taxon>
        <taxon>Chromadorea</taxon>
        <taxon>Rhabditida</taxon>
        <taxon>Rhabditina</taxon>
        <taxon>Rhabditomorpha</taxon>
        <taxon>Strongyloidea</taxon>
        <taxon>Heligmosomidae</taxon>
        <taxon>Heligmosomoides</taxon>
    </lineage>
</organism>
<reference evidence="2 3" key="1">
    <citation type="submission" date="2018-11" db="EMBL/GenBank/DDBJ databases">
        <authorList>
            <consortium name="Pathogen Informatics"/>
        </authorList>
    </citation>
    <scope>NUCLEOTIDE SEQUENCE [LARGE SCALE GENOMIC DNA]</scope>
</reference>
<gene>
    <name evidence="2" type="ORF">HPBE_LOCUS18941</name>
</gene>
<feature type="compositionally biased region" description="Basic and acidic residues" evidence="1">
    <location>
        <begin position="421"/>
        <end position="432"/>
    </location>
</feature>
<proteinExistence type="predicted"/>
<feature type="region of interest" description="Disordered" evidence="1">
    <location>
        <begin position="1"/>
        <end position="31"/>
    </location>
</feature>
<accession>A0A183GAB2</accession>
<feature type="compositionally biased region" description="Basic and acidic residues" evidence="1">
    <location>
        <begin position="704"/>
        <end position="716"/>
    </location>
</feature>
<evidence type="ECO:0000313" key="3">
    <source>
        <dbReference type="Proteomes" id="UP000050761"/>
    </source>
</evidence>
<reference evidence="4" key="2">
    <citation type="submission" date="2019-09" db="UniProtKB">
        <authorList>
            <consortium name="WormBaseParasite"/>
        </authorList>
    </citation>
    <scope>IDENTIFICATION</scope>
</reference>
<accession>A0A3P8ENE7</accession>
<feature type="compositionally biased region" description="Basic and acidic residues" evidence="1">
    <location>
        <begin position="628"/>
        <end position="641"/>
    </location>
</feature>
<dbReference type="Proteomes" id="UP000050761">
    <property type="component" value="Unassembled WGS sequence"/>
</dbReference>
<protein>
    <submittedName>
        <fullName evidence="4">CCHC-type domain-containing protein</fullName>
    </submittedName>
</protein>
<feature type="compositionally biased region" description="Basic and acidic residues" evidence="1">
    <location>
        <begin position="444"/>
        <end position="461"/>
    </location>
</feature>
<dbReference type="AlphaFoldDB" id="A0A183GAB2"/>
<evidence type="ECO:0000313" key="2">
    <source>
        <dbReference type="EMBL" id="VDP13469.1"/>
    </source>
</evidence>
<feature type="region of interest" description="Disordered" evidence="1">
    <location>
        <begin position="626"/>
        <end position="653"/>
    </location>
</feature>
<feature type="region of interest" description="Disordered" evidence="1">
    <location>
        <begin position="670"/>
        <end position="724"/>
    </location>
</feature>
<feature type="compositionally biased region" description="Basic and acidic residues" evidence="1">
    <location>
        <begin position="8"/>
        <end position="27"/>
    </location>
</feature>